<name>A0ABR6ZZH6_9BURK</name>
<dbReference type="PANTHER" id="PTHR30015">
    <property type="entry name" value="MRR RESTRICTION SYSTEM PROTEIN"/>
    <property type="match status" value="1"/>
</dbReference>
<dbReference type="InterPro" id="IPR011335">
    <property type="entry name" value="Restrct_endonuc-II-like"/>
</dbReference>
<accession>A0ABR6ZZH6</accession>
<feature type="domain" description="Restriction endonuclease type IV Mrr" evidence="1">
    <location>
        <begin position="169"/>
        <end position="288"/>
    </location>
</feature>
<dbReference type="InterPro" id="IPR011856">
    <property type="entry name" value="tRNA_endonuc-like_dom_sf"/>
</dbReference>
<dbReference type="PANTHER" id="PTHR30015:SF7">
    <property type="entry name" value="TYPE IV METHYL-DIRECTED RESTRICTION ENZYME ECOKMRR"/>
    <property type="match status" value="1"/>
</dbReference>
<keyword evidence="3" id="KW-0540">Nuclease</keyword>
<dbReference type="SUPFAM" id="SSF52980">
    <property type="entry name" value="Restriction endonuclease-like"/>
    <property type="match status" value="1"/>
</dbReference>
<dbReference type="GO" id="GO:0004519">
    <property type="term" value="F:endonuclease activity"/>
    <property type="evidence" value="ECO:0007669"/>
    <property type="project" value="UniProtKB-KW"/>
</dbReference>
<keyword evidence="3" id="KW-0378">Hydrolase</keyword>
<evidence type="ECO:0000313" key="3">
    <source>
        <dbReference type="EMBL" id="MBC3921059.1"/>
    </source>
</evidence>
<comment type="caution">
    <text evidence="3">The sequence shown here is derived from an EMBL/GenBank/DDBJ whole genome shotgun (WGS) entry which is preliminary data.</text>
</comment>
<keyword evidence="4" id="KW-1185">Reference proteome</keyword>
<dbReference type="Pfam" id="PF04471">
    <property type="entry name" value="Mrr_cat"/>
    <property type="match status" value="1"/>
</dbReference>
<sequence length="316" mass="35375">MTIPDYQTLMLPLLRLANDSQEHRFRDAVEQLALEFKLTDEQRDTMLPSGTGLQFDNRVGWARTYLKQAALLESRKRGFFNITARGKELLAKNLSRVDNSVLEQYPEYLSFKLRRSEDKGVQDASGVLQPTSIGAAKVEQSEATPEELFSQAYQRLRNNLESELLEQVKAASPSFFERLVVDLLVSMGYGGSRQDAGRAVGRSGDEGIDGIIKEDKLGLDVIYIQAKRWEATIGRPEIQKFAGALQGQRASKGVFITTSSFTKEAEEYVRIIPSKIILISGEQLATLMVDHNVGVSPVSKFELKRVDSDYFDGENV</sequence>
<dbReference type="InterPro" id="IPR007560">
    <property type="entry name" value="Restrct_endonuc_IV_Mrr"/>
</dbReference>
<protein>
    <submittedName>
        <fullName evidence="3">Restriction endonuclease</fullName>
    </submittedName>
</protein>
<reference evidence="3 4" key="1">
    <citation type="submission" date="2020-08" db="EMBL/GenBank/DDBJ databases">
        <title>Novel species isolated from subtropical streams in China.</title>
        <authorList>
            <person name="Lu H."/>
        </authorList>
    </citation>
    <scope>NUCLEOTIDE SEQUENCE [LARGE SCALE GENOMIC DNA]</scope>
    <source>
        <strain evidence="3 4">CY18W</strain>
    </source>
</reference>
<dbReference type="Proteomes" id="UP000650424">
    <property type="component" value="Unassembled WGS sequence"/>
</dbReference>
<dbReference type="InterPro" id="IPR052906">
    <property type="entry name" value="Type_IV_Methyl-Rstrct_Enzyme"/>
</dbReference>
<evidence type="ECO:0000259" key="2">
    <source>
        <dbReference type="Pfam" id="PF14338"/>
    </source>
</evidence>
<dbReference type="RefSeq" id="WP_186950894.1">
    <property type="nucleotide sequence ID" value="NZ_JACOGF010000024.1"/>
</dbReference>
<dbReference type="Pfam" id="PF14338">
    <property type="entry name" value="Mrr_N"/>
    <property type="match status" value="1"/>
</dbReference>
<dbReference type="InterPro" id="IPR025745">
    <property type="entry name" value="Mrr-like_N_dom"/>
</dbReference>
<organism evidence="3 4">
    <name type="scientific">Undibacterium hunanense</name>
    <dbReference type="NCBI Taxonomy" id="2762292"/>
    <lineage>
        <taxon>Bacteria</taxon>
        <taxon>Pseudomonadati</taxon>
        <taxon>Pseudomonadota</taxon>
        <taxon>Betaproteobacteria</taxon>
        <taxon>Burkholderiales</taxon>
        <taxon>Oxalobacteraceae</taxon>
        <taxon>Undibacterium</taxon>
    </lineage>
</organism>
<dbReference type="Gene3D" id="3.40.1350.10">
    <property type="match status" value="1"/>
</dbReference>
<evidence type="ECO:0000259" key="1">
    <source>
        <dbReference type="Pfam" id="PF04471"/>
    </source>
</evidence>
<gene>
    <name evidence="3" type="ORF">H8L32_26590</name>
</gene>
<keyword evidence="3" id="KW-0255">Endonuclease</keyword>
<feature type="domain" description="Restriction system protein Mrr-like N-terminal" evidence="2">
    <location>
        <begin position="6"/>
        <end position="91"/>
    </location>
</feature>
<dbReference type="EMBL" id="JACOGF010000024">
    <property type="protein sequence ID" value="MBC3921059.1"/>
    <property type="molecule type" value="Genomic_DNA"/>
</dbReference>
<evidence type="ECO:0000313" key="4">
    <source>
        <dbReference type="Proteomes" id="UP000650424"/>
    </source>
</evidence>
<proteinExistence type="predicted"/>